<feature type="transmembrane region" description="Helical" evidence="2">
    <location>
        <begin position="858"/>
        <end position="880"/>
    </location>
</feature>
<keyword evidence="2" id="KW-1133">Transmembrane helix</keyword>
<reference evidence="3 4" key="1">
    <citation type="submission" date="2020-03" db="EMBL/GenBank/DDBJ databases">
        <title>Draft Genome Sequence of Cudoniella acicularis.</title>
        <authorList>
            <person name="Buettner E."/>
            <person name="Kellner H."/>
        </authorList>
    </citation>
    <scope>NUCLEOTIDE SEQUENCE [LARGE SCALE GENOMIC DNA]</scope>
    <source>
        <strain evidence="3 4">DSM 108380</strain>
    </source>
</reference>
<feature type="compositionally biased region" description="Polar residues" evidence="1">
    <location>
        <begin position="669"/>
        <end position="679"/>
    </location>
</feature>
<evidence type="ECO:0000313" key="4">
    <source>
        <dbReference type="Proteomes" id="UP000566819"/>
    </source>
</evidence>
<organism evidence="3 4">
    <name type="scientific">Cudoniella acicularis</name>
    <dbReference type="NCBI Taxonomy" id="354080"/>
    <lineage>
        <taxon>Eukaryota</taxon>
        <taxon>Fungi</taxon>
        <taxon>Dikarya</taxon>
        <taxon>Ascomycota</taxon>
        <taxon>Pezizomycotina</taxon>
        <taxon>Leotiomycetes</taxon>
        <taxon>Helotiales</taxon>
        <taxon>Tricladiaceae</taxon>
        <taxon>Cudoniella</taxon>
    </lineage>
</organism>
<name>A0A8H4VYU9_9HELO</name>
<dbReference type="OrthoDB" id="4395072at2759"/>
<comment type="caution">
    <text evidence="3">The sequence shown here is derived from an EMBL/GenBank/DDBJ whole genome shotgun (WGS) entry which is preliminary data.</text>
</comment>
<feature type="region of interest" description="Disordered" evidence="1">
    <location>
        <begin position="166"/>
        <end position="207"/>
    </location>
</feature>
<feature type="transmembrane region" description="Helical" evidence="2">
    <location>
        <begin position="826"/>
        <end position="846"/>
    </location>
</feature>
<protein>
    <submittedName>
        <fullName evidence="3">Uncharacterized protein</fullName>
    </submittedName>
</protein>
<evidence type="ECO:0000313" key="3">
    <source>
        <dbReference type="EMBL" id="KAF4624884.1"/>
    </source>
</evidence>
<feature type="region of interest" description="Disordered" evidence="1">
    <location>
        <begin position="899"/>
        <end position="931"/>
    </location>
</feature>
<feature type="region of interest" description="Disordered" evidence="1">
    <location>
        <begin position="1"/>
        <end position="22"/>
    </location>
</feature>
<dbReference type="EMBL" id="JAAMPI010001527">
    <property type="protein sequence ID" value="KAF4624884.1"/>
    <property type="molecule type" value="Genomic_DNA"/>
</dbReference>
<feature type="compositionally biased region" description="Polar residues" evidence="1">
    <location>
        <begin position="178"/>
        <end position="207"/>
    </location>
</feature>
<keyword evidence="2" id="KW-0472">Membrane</keyword>
<evidence type="ECO:0000256" key="1">
    <source>
        <dbReference type="SAM" id="MobiDB-lite"/>
    </source>
</evidence>
<feature type="region of interest" description="Disordered" evidence="1">
    <location>
        <begin position="660"/>
        <end position="750"/>
    </location>
</feature>
<proteinExistence type="predicted"/>
<sequence>MAQLQAEQANGTASTSTLKSSDIANGIPTVPTFFSRLTLNGVVRKFSFKQVSPKPKWKTFVSREEAPATTRLGSKPVSPTILPGALTSNLANSVDDSAHRLQISGSSKSNNTSAIVRHQSNTNTGQNKSSNVDNSLPKAALLDDGLPLPRQIDSVAAITSATELERQASVPPLAQPLTEGTTHQTVKIPPETTSEVQVNSEGCSQGHSEGPLLANLPTIPKAESIVVPTDPREQIEPSLSPEPPPVRLQGRWLGSEFVEIGKNMYEATRIQPEERLRKCWTEVWRANLKKQLIDLHLGPNAVTNVRLALVGNSPNRESMKPTILLICPQSFSKRKEIQNRLGSCIETFSLATVDIRVVAGVVKLSSDSGSQVLLVSDKKGLEVEVDHDIGDGLGWRARVRVGISRLPWATIGGIIQVEDHLYAMTVAHSMFNEPMDNLPSDSNTKLRCGYVDHYEWSGNSNGDDVGVDWMLIDILENLHFSNQYFIPGSTEPRELRLVSNIQRTQDFADGEVLVCAGSSGNQAGFLSAAPSSILFGDTFYDVFSLSLEAPLADGDSGSWVVKDEKVWGMIFARLEGLPWAYMLPIEQIFDRIALSYSKSQARALVKIPDLTSELRDNTKHTIFMDNGPLLDRHSHLTGVLESTTDEIFNTLEGHPVSIPVFHPRENSDRSNQTMVQSILSREDSSDISTITSYNHDPYVLPSKQKPISGPSRNIPSNASSAHFPGDPLQDEGSSSNYKVGGSMKNSHRVEGSRQLEYDLLGGSEGDDELTPLISTVRNSRSGRGRAPLESGTRFSSTHHASIFHNVSPVPNALRCIINHLSSKIEIYIAVCLLSIVVIGTFGLVLGPLKDSHLSRPMFTVALVLTPYFLALTLVGGFLALRSVYLEYIEKQKQNLVHESEAQIRDGSDPDSEGIRPGDLEEGRLVFPSTAS</sequence>
<keyword evidence="2" id="KW-0812">Transmembrane</keyword>
<evidence type="ECO:0000256" key="2">
    <source>
        <dbReference type="SAM" id="Phobius"/>
    </source>
</evidence>
<feature type="region of interest" description="Disordered" evidence="1">
    <location>
        <begin position="60"/>
        <end position="80"/>
    </location>
</feature>
<feature type="compositionally biased region" description="Basic and acidic residues" evidence="1">
    <location>
        <begin position="899"/>
        <end position="923"/>
    </location>
</feature>
<feature type="compositionally biased region" description="Polar residues" evidence="1">
    <location>
        <begin position="710"/>
        <end position="720"/>
    </location>
</feature>
<keyword evidence="4" id="KW-1185">Reference proteome</keyword>
<dbReference type="AlphaFoldDB" id="A0A8H4VYU9"/>
<gene>
    <name evidence="3" type="ORF">G7Y89_g13285</name>
</gene>
<accession>A0A8H4VYU9</accession>
<dbReference type="Proteomes" id="UP000566819">
    <property type="component" value="Unassembled WGS sequence"/>
</dbReference>